<comment type="similarity">
    <text evidence="1">Belongs to the Iojap/RsfS family.</text>
</comment>
<dbReference type="SUPFAM" id="SSF81301">
    <property type="entry name" value="Nucleotidyltransferase"/>
    <property type="match status" value="1"/>
</dbReference>
<dbReference type="PANTHER" id="PTHR21043:SF0">
    <property type="entry name" value="MITOCHONDRIAL ASSEMBLY OF RIBOSOMAL LARGE SUBUNIT PROTEIN 1"/>
    <property type="match status" value="1"/>
</dbReference>
<organism evidence="3 4">
    <name type="scientific">Blastocystis sp. subtype 1 (strain ATCC 50177 / NandII)</name>
    <dbReference type="NCBI Taxonomy" id="478820"/>
    <lineage>
        <taxon>Eukaryota</taxon>
        <taxon>Sar</taxon>
        <taxon>Stramenopiles</taxon>
        <taxon>Bigyra</taxon>
        <taxon>Opalozoa</taxon>
        <taxon>Opalinata</taxon>
        <taxon>Blastocystidae</taxon>
        <taxon>Blastocystis</taxon>
    </lineage>
</organism>
<dbReference type="Gene3D" id="3.30.460.10">
    <property type="entry name" value="Beta Polymerase, domain 2"/>
    <property type="match status" value="1"/>
</dbReference>
<dbReference type="STRING" id="478820.A0A196SG69"/>
<reference evidence="3 4" key="1">
    <citation type="submission" date="2016-05" db="EMBL/GenBank/DDBJ databases">
        <title>Nuclear genome of Blastocystis sp. subtype 1 NandII.</title>
        <authorList>
            <person name="Gentekaki E."/>
            <person name="Curtis B."/>
            <person name="Stairs C."/>
            <person name="Eme L."/>
            <person name="Herman E."/>
            <person name="Klimes V."/>
            <person name="Arias M.C."/>
            <person name="Elias M."/>
            <person name="Hilliou F."/>
            <person name="Klute M."/>
            <person name="Malik S.-B."/>
            <person name="Pightling A."/>
            <person name="Rachubinski R."/>
            <person name="Salas D."/>
            <person name="Schlacht A."/>
            <person name="Suga H."/>
            <person name="Archibald J."/>
            <person name="Ball S.G."/>
            <person name="Clark G."/>
            <person name="Dacks J."/>
            <person name="Van Der Giezen M."/>
            <person name="Tsaousis A."/>
            <person name="Roger A."/>
        </authorList>
    </citation>
    <scope>NUCLEOTIDE SEQUENCE [LARGE SCALE GENOMIC DNA]</scope>
    <source>
        <strain evidence="4">ATCC 50177 / NandII</strain>
    </source>
</reference>
<dbReference type="AlphaFoldDB" id="A0A196SG69"/>
<protein>
    <submittedName>
        <fullName evidence="3">Uncharacterized protein</fullName>
    </submittedName>
</protein>
<comment type="caution">
    <text evidence="3">The sequence shown here is derived from an EMBL/GenBank/DDBJ whole genome shotgun (WGS) entry which is preliminary data.</text>
</comment>
<sequence length="403" mass="47505">MFIRLFSRRSSPLLAKQPLLVRRCFGHQADVLKDEAFMNKYYDSSFVPKESELSTDEFRTRLESWASYKMFTGVKMRKNGEWYAFYGKETAGPFETSVAAAKKWDELCYASERRVDALNFPEKYWMRGEGLPNVSFFNPQKAKNKVEWVSPSQAKSKQYNIDVKKGKPLSLRETMQILTGENALNIRVLNLRNHTSMADWMIFVTGSSLSHQKRIGDTIVHYLRKRQLHNIPIRVTDRDESEWMVVDGDRVITNIFSPRYRMARDLEDQWELMRPGKNRYENWSEEELQERFGNVEEKMEAMSLESVIEGFQERVEKENQPVNEEAFHVSEEEVKGLKEEMKKEEEEEWEEKEYYMTREDFEKLKNPDGTITINGENLVIEGISDVKEGEIKDEEVPFVEVKK</sequence>
<feature type="region of interest" description="Disordered" evidence="2">
    <location>
        <begin position="329"/>
        <end position="348"/>
    </location>
</feature>
<gene>
    <name evidence="3" type="ORF">AV274_2975</name>
</gene>
<dbReference type="GO" id="GO:0017148">
    <property type="term" value="P:negative regulation of translation"/>
    <property type="evidence" value="ECO:0007669"/>
    <property type="project" value="TreeGrafter"/>
</dbReference>
<dbReference type="PANTHER" id="PTHR21043">
    <property type="entry name" value="IOJAP SUPERFAMILY ORTHOLOG"/>
    <property type="match status" value="1"/>
</dbReference>
<dbReference type="NCBIfam" id="TIGR00090">
    <property type="entry name" value="rsfS_iojap_ybeB"/>
    <property type="match status" value="1"/>
</dbReference>
<proteinExistence type="inferred from homology"/>
<evidence type="ECO:0000313" key="4">
    <source>
        <dbReference type="Proteomes" id="UP000078348"/>
    </source>
</evidence>
<dbReference type="Proteomes" id="UP000078348">
    <property type="component" value="Unassembled WGS sequence"/>
</dbReference>
<dbReference type="EMBL" id="LXWW01000154">
    <property type="protein sequence ID" value="OAO15316.1"/>
    <property type="molecule type" value="Genomic_DNA"/>
</dbReference>
<name>A0A196SG69_BLAHN</name>
<evidence type="ECO:0000313" key="3">
    <source>
        <dbReference type="EMBL" id="OAO15316.1"/>
    </source>
</evidence>
<dbReference type="OrthoDB" id="21330at2759"/>
<accession>A0A196SG69</accession>
<dbReference type="Pfam" id="PF02410">
    <property type="entry name" value="RsfS"/>
    <property type="match status" value="1"/>
</dbReference>
<dbReference type="GO" id="GO:0043023">
    <property type="term" value="F:ribosomal large subunit binding"/>
    <property type="evidence" value="ECO:0007669"/>
    <property type="project" value="TreeGrafter"/>
</dbReference>
<dbReference type="GO" id="GO:0090071">
    <property type="term" value="P:negative regulation of ribosome biogenesis"/>
    <property type="evidence" value="ECO:0007669"/>
    <property type="project" value="TreeGrafter"/>
</dbReference>
<feature type="compositionally biased region" description="Basic and acidic residues" evidence="2">
    <location>
        <begin position="329"/>
        <end position="344"/>
    </location>
</feature>
<keyword evidence="4" id="KW-1185">Reference proteome</keyword>
<evidence type="ECO:0000256" key="2">
    <source>
        <dbReference type="SAM" id="MobiDB-lite"/>
    </source>
</evidence>
<dbReference type="InterPro" id="IPR043519">
    <property type="entry name" value="NT_sf"/>
</dbReference>
<evidence type="ECO:0000256" key="1">
    <source>
        <dbReference type="ARBA" id="ARBA00010574"/>
    </source>
</evidence>
<dbReference type="InterPro" id="IPR004394">
    <property type="entry name" value="Iojap/RsfS/C7orf30"/>
</dbReference>